<keyword evidence="4 5" id="KW-0472">Membrane</keyword>
<comment type="subcellular location">
    <subcellularLocation>
        <location evidence="1">Membrane</location>
        <topology evidence="1">Multi-pass membrane protein</topology>
    </subcellularLocation>
</comment>
<name>A0AAE0GKC6_9CHLO</name>
<dbReference type="InterPro" id="IPR036259">
    <property type="entry name" value="MFS_trans_sf"/>
</dbReference>
<evidence type="ECO:0000256" key="3">
    <source>
        <dbReference type="ARBA" id="ARBA00022989"/>
    </source>
</evidence>
<keyword evidence="3 5" id="KW-1133">Transmembrane helix</keyword>
<evidence type="ECO:0000313" key="6">
    <source>
        <dbReference type="EMBL" id="KAK3279712.1"/>
    </source>
</evidence>
<dbReference type="EMBL" id="LGRX02004707">
    <property type="protein sequence ID" value="KAK3279712.1"/>
    <property type="molecule type" value="Genomic_DNA"/>
</dbReference>
<feature type="transmembrane region" description="Helical" evidence="5">
    <location>
        <begin position="174"/>
        <end position="195"/>
    </location>
</feature>
<evidence type="ECO:0000256" key="1">
    <source>
        <dbReference type="ARBA" id="ARBA00004141"/>
    </source>
</evidence>
<feature type="transmembrane region" description="Helical" evidence="5">
    <location>
        <begin position="265"/>
        <end position="284"/>
    </location>
</feature>
<evidence type="ECO:0000256" key="2">
    <source>
        <dbReference type="ARBA" id="ARBA00022692"/>
    </source>
</evidence>
<feature type="transmembrane region" description="Helical" evidence="5">
    <location>
        <begin position="350"/>
        <end position="367"/>
    </location>
</feature>
<dbReference type="PANTHER" id="PTHR23294">
    <property type="entry name" value="ET TRANSLATION PRODUCT-RELATED"/>
    <property type="match status" value="1"/>
</dbReference>
<dbReference type="Pfam" id="PF07690">
    <property type="entry name" value="MFS_1"/>
    <property type="match status" value="1"/>
</dbReference>
<evidence type="ECO:0000256" key="5">
    <source>
        <dbReference type="SAM" id="Phobius"/>
    </source>
</evidence>
<dbReference type="SUPFAM" id="SSF103473">
    <property type="entry name" value="MFS general substrate transporter"/>
    <property type="match status" value="1"/>
</dbReference>
<evidence type="ECO:0000256" key="4">
    <source>
        <dbReference type="ARBA" id="ARBA00023136"/>
    </source>
</evidence>
<dbReference type="Gene3D" id="1.20.1250.20">
    <property type="entry name" value="MFS general substrate transporter like domains"/>
    <property type="match status" value="1"/>
</dbReference>
<dbReference type="InterPro" id="IPR011701">
    <property type="entry name" value="MFS"/>
</dbReference>
<feature type="transmembrane region" description="Helical" evidence="5">
    <location>
        <begin position="326"/>
        <end position="343"/>
    </location>
</feature>
<dbReference type="GO" id="GO:0016020">
    <property type="term" value="C:membrane"/>
    <property type="evidence" value="ECO:0007669"/>
    <property type="project" value="UniProtKB-SubCell"/>
</dbReference>
<dbReference type="PANTHER" id="PTHR23294:SF0">
    <property type="entry name" value="UNC93-LIKE PROTEIN MFSD11"/>
    <property type="match status" value="1"/>
</dbReference>
<feature type="transmembrane region" description="Helical" evidence="5">
    <location>
        <begin position="57"/>
        <end position="75"/>
    </location>
</feature>
<proteinExistence type="predicted"/>
<feature type="transmembrane region" description="Helical" evidence="5">
    <location>
        <begin position="82"/>
        <end position="104"/>
    </location>
</feature>
<dbReference type="GO" id="GO:0022857">
    <property type="term" value="F:transmembrane transporter activity"/>
    <property type="evidence" value="ECO:0007669"/>
    <property type="project" value="InterPro"/>
</dbReference>
<keyword evidence="7" id="KW-1185">Reference proteome</keyword>
<evidence type="ECO:0000313" key="7">
    <source>
        <dbReference type="Proteomes" id="UP001190700"/>
    </source>
</evidence>
<accession>A0AAE0GKC6</accession>
<reference evidence="6 7" key="1">
    <citation type="journal article" date="2015" name="Genome Biol. Evol.">
        <title>Comparative Genomics of a Bacterivorous Green Alga Reveals Evolutionary Causalities and Consequences of Phago-Mixotrophic Mode of Nutrition.</title>
        <authorList>
            <person name="Burns J.A."/>
            <person name="Paasch A."/>
            <person name="Narechania A."/>
            <person name="Kim E."/>
        </authorList>
    </citation>
    <scope>NUCLEOTIDE SEQUENCE [LARGE SCALE GENOMIC DNA]</scope>
    <source>
        <strain evidence="6 7">PLY_AMNH</strain>
    </source>
</reference>
<feature type="transmembrane region" description="Helical" evidence="5">
    <location>
        <begin position="296"/>
        <end position="314"/>
    </location>
</feature>
<protein>
    <submittedName>
        <fullName evidence="6">Uncharacterized protein</fullName>
    </submittedName>
</protein>
<dbReference type="Proteomes" id="UP001190700">
    <property type="component" value="Unassembled WGS sequence"/>
</dbReference>
<feature type="transmembrane region" description="Helical" evidence="5">
    <location>
        <begin position="387"/>
        <end position="409"/>
    </location>
</feature>
<organism evidence="6 7">
    <name type="scientific">Cymbomonas tetramitiformis</name>
    <dbReference type="NCBI Taxonomy" id="36881"/>
    <lineage>
        <taxon>Eukaryota</taxon>
        <taxon>Viridiplantae</taxon>
        <taxon>Chlorophyta</taxon>
        <taxon>Pyramimonadophyceae</taxon>
        <taxon>Pyramimonadales</taxon>
        <taxon>Pyramimonadaceae</taxon>
        <taxon>Cymbomonas</taxon>
    </lineage>
</organism>
<comment type="caution">
    <text evidence="6">The sequence shown here is derived from an EMBL/GenBank/DDBJ whole genome shotgun (WGS) entry which is preliminary data.</text>
</comment>
<gene>
    <name evidence="6" type="ORF">CYMTET_12418</name>
</gene>
<sequence>MALGAYDMGEPKYTSAGIYRSVMLMSLCFSLNHGCVTSVIGLASIELGDQLGGDSLGLLYVMYTCIALVGATGIVEVLGQKWALVAGTSAYCVYVATFVFALAWQEAKWPICMSGSFLGGCAAGWLWTAQGGYFNAAVELYAKACLDENSNGQALLGSEEEELAAEKKKASSTLAGLFSTCYLSSELGLKVMTFFLLNKGLVSWGKIFCYIVLTIIAVVSAFLMTLITDLEDHNADQSRESIRKRAAEKTLAAINLCRDDPKMLLMYPTQMTFGFCSSFLNFYVSKNIVKEYIGKSAVPLLGGLISLIAASFSIPTGWISNRVGKPPVMIAGIFCFLVVMLIFTLLPDHIVGTYGCIIPAYVLYGLGRCMFEGQNKAILADFFPSAGAAWGANVIVSSGGSAAIGFFLFPHISNKITMGSICIVTSGIALCAFLIAAKIYRSQQAATKIDIY</sequence>
<feature type="transmembrane region" description="Helical" evidence="5">
    <location>
        <begin position="421"/>
        <end position="440"/>
    </location>
</feature>
<keyword evidence="2 5" id="KW-0812">Transmembrane</keyword>
<dbReference type="InterPro" id="IPR051617">
    <property type="entry name" value="UNC-93-like_regulator"/>
</dbReference>
<feature type="transmembrane region" description="Helical" evidence="5">
    <location>
        <begin position="207"/>
        <end position="227"/>
    </location>
</feature>
<dbReference type="AlphaFoldDB" id="A0AAE0GKC6"/>
<feature type="transmembrane region" description="Helical" evidence="5">
    <location>
        <begin position="21"/>
        <end position="45"/>
    </location>
</feature>